<keyword evidence="3" id="KW-1185">Reference proteome</keyword>
<dbReference type="InterPro" id="IPR006342">
    <property type="entry name" value="FkbM_mtfrase"/>
</dbReference>
<dbReference type="NCBIfam" id="TIGR01444">
    <property type="entry name" value="fkbM_fam"/>
    <property type="match status" value="1"/>
</dbReference>
<comment type="caution">
    <text evidence="2">The sequence shown here is derived from an EMBL/GenBank/DDBJ whole genome shotgun (WGS) entry which is preliminary data.</text>
</comment>
<dbReference type="Gene3D" id="3.40.50.150">
    <property type="entry name" value="Vaccinia Virus protein VP39"/>
    <property type="match status" value="1"/>
</dbReference>
<dbReference type="GO" id="GO:0008168">
    <property type="term" value="F:methyltransferase activity"/>
    <property type="evidence" value="ECO:0007669"/>
    <property type="project" value="UniProtKB-KW"/>
</dbReference>
<evidence type="ECO:0000259" key="1">
    <source>
        <dbReference type="Pfam" id="PF05050"/>
    </source>
</evidence>
<dbReference type="PANTHER" id="PTHR34203">
    <property type="entry name" value="METHYLTRANSFERASE, FKBM FAMILY PROTEIN"/>
    <property type="match status" value="1"/>
</dbReference>
<dbReference type="Proteomes" id="UP000238362">
    <property type="component" value="Unassembled WGS sequence"/>
</dbReference>
<protein>
    <submittedName>
        <fullName evidence="2">FkbM family methyltransferase</fullName>
    </submittedName>
</protein>
<feature type="domain" description="Methyltransferase FkbM" evidence="1">
    <location>
        <begin position="43"/>
        <end position="218"/>
    </location>
</feature>
<evidence type="ECO:0000313" key="3">
    <source>
        <dbReference type="Proteomes" id="UP000238362"/>
    </source>
</evidence>
<accession>A0A2T0LTH2</accession>
<reference evidence="2 3" key="1">
    <citation type="submission" date="2018-03" db="EMBL/GenBank/DDBJ databases">
        <title>Genomic Encyclopedia of Type Strains, Phase III (KMG-III): the genomes of soil and plant-associated and newly described type strains.</title>
        <authorList>
            <person name="Whitman W."/>
        </authorList>
    </citation>
    <scope>NUCLEOTIDE SEQUENCE [LARGE SCALE GENOMIC DNA]</scope>
    <source>
        <strain evidence="2 3">CGMCC 4.7125</strain>
    </source>
</reference>
<evidence type="ECO:0000313" key="2">
    <source>
        <dbReference type="EMBL" id="PRX47042.1"/>
    </source>
</evidence>
<dbReference type="InterPro" id="IPR052514">
    <property type="entry name" value="SAM-dependent_MTase"/>
</dbReference>
<dbReference type="AlphaFoldDB" id="A0A2T0LTH2"/>
<keyword evidence="2" id="KW-0808">Transferase</keyword>
<dbReference type="GO" id="GO:0032259">
    <property type="term" value="P:methylation"/>
    <property type="evidence" value="ECO:0007669"/>
    <property type="project" value="UniProtKB-KW"/>
</dbReference>
<keyword evidence="2" id="KW-0489">Methyltransferase</keyword>
<dbReference type="Pfam" id="PF05050">
    <property type="entry name" value="Methyltransf_21"/>
    <property type="match status" value="1"/>
</dbReference>
<dbReference type="InterPro" id="IPR029063">
    <property type="entry name" value="SAM-dependent_MTases_sf"/>
</dbReference>
<dbReference type="PANTHER" id="PTHR34203:SF15">
    <property type="entry name" value="SLL1173 PROTEIN"/>
    <property type="match status" value="1"/>
</dbReference>
<dbReference type="EMBL" id="PVNH01000006">
    <property type="protein sequence ID" value="PRX47042.1"/>
    <property type="molecule type" value="Genomic_DNA"/>
</dbReference>
<proteinExistence type="predicted"/>
<organism evidence="2 3">
    <name type="scientific">Prauserella shujinwangii</name>
    <dbReference type="NCBI Taxonomy" id="1453103"/>
    <lineage>
        <taxon>Bacteria</taxon>
        <taxon>Bacillati</taxon>
        <taxon>Actinomycetota</taxon>
        <taxon>Actinomycetes</taxon>
        <taxon>Pseudonocardiales</taxon>
        <taxon>Pseudonocardiaceae</taxon>
        <taxon>Prauserella</taxon>
    </lineage>
</organism>
<gene>
    <name evidence="2" type="ORF">B0I33_106139</name>
</gene>
<sequence>MIRLDRPSLTSAVVNLVSRWTPYLDAELHTLRELVRPGDVCVDVGSAAGVYSQALSCLAGPQGAVHSIEPLPFSHPVWSRVLGARRRPNVHQHTKALGAEPGQGAIRVPFGPYGPATSRAFLDWKTQNLGSTAEYLYHIDMLVDTDTLDGFVADVSPGRVDFVKIDVEGAELYVLHGGQRTIETRRPTMLIEIEARHTERYGYSPDEVVEWLTCRGYTMYAWRRGWRPAERVCVHSHNYLFRPSAGVSG</sequence>
<name>A0A2T0LTH2_9PSEU</name>
<dbReference type="SUPFAM" id="SSF53335">
    <property type="entry name" value="S-adenosyl-L-methionine-dependent methyltransferases"/>
    <property type="match status" value="1"/>
</dbReference>